<dbReference type="InterPro" id="IPR008927">
    <property type="entry name" value="6-PGluconate_DH-like_C_sf"/>
</dbReference>
<reference evidence="5 6" key="1">
    <citation type="journal article" date="2016" name="Front. Microbiol.">
        <title>Genomic Resource of Rice Seed Associated Bacteria.</title>
        <authorList>
            <person name="Midha S."/>
            <person name="Bansal K."/>
            <person name="Sharma S."/>
            <person name="Kumar N."/>
            <person name="Patil P.P."/>
            <person name="Chaudhry V."/>
            <person name="Patil P.B."/>
        </authorList>
    </citation>
    <scope>NUCLEOTIDE SEQUENCE [LARGE SCALE GENOMIC DNA]</scope>
    <source>
        <strain evidence="5 6">NS334</strain>
    </source>
</reference>
<dbReference type="InterPro" id="IPR013131">
    <property type="entry name" value="Mannitol_DH_N"/>
</dbReference>
<evidence type="ECO:0000256" key="2">
    <source>
        <dbReference type="ARBA" id="ARBA00023027"/>
    </source>
</evidence>
<name>A0A147I0L0_9SPHN</name>
<dbReference type="PANTHER" id="PTHR30524">
    <property type="entry name" value="MANNITOL-1-PHOSPHATE 5-DEHYDROGENASE"/>
    <property type="match status" value="1"/>
</dbReference>
<dbReference type="PATRIC" id="fig|869719.3.peg.2209"/>
<organism evidence="5 6">
    <name type="scientific">Sphingomonas endophytica</name>
    <dbReference type="NCBI Taxonomy" id="869719"/>
    <lineage>
        <taxon>Bacteria</taxon>
        <taxon>Pseudomonadati</taxon>
        <taxon>Pseudomonadota</taxon>
        <taxon>Alphaproteobacteria</taxon>
        <taxon>Sphingomonadales</taxon>
        <taxon>Sphingomonadaceae</taxon>
        <taxon>Sphingomonas</taxon>
    </lineage>
</organism>
<sequence length="369" mass="40235">MIVQFGTSRFLQAHVDLFASEARDEGQAVPDILIVQTTGDAERARRLEAFADPAGFPVILRGLENGVPVERTVRVRSVTGGMQAARDWDALVATIRDRATHIVSNTGDTGYRVTDADRAIRDDGVAPGSFVAILLAALHARWRTGGDGPTMLPCELVSRNGEVLRAAAVDLARAQRRDPAFVVWLEERCRWVNTLVDRIVSTPLEPAGAIAEPYALWAIERQPGLDLPFTHRAVVLADDLEPFERLKLHILNLGHSWLAARWHRAGAAEGATVRAALGDPDTRAALERVMAEEVVPGFAARGMEAEARAYVASTIERFDNPFLDHRLADIHSHHAEKVAKRIGGFVRWVDGAGGDVPPMPELRGMLSAG</sequence>
<evidence type="ECO:0000313" key="5">
    <source>
        <dbReference type="EMBL" id="KTT70969.1"/>
    </source>
</evidence>
<dbReference type="Pfam" id="PF08125">
    <property type="entry name" value="Mannitol_dh_C"/>
    <property type="match status" value="1"/>
</dbReference>
<proteinExistence type="predicted"/>
<dbReference type="SUPFAM" id="SSF48179">
    <property type="entry name" value="6-phosphogluconate dehydrogenase C-terminal domain-like"/>
    <property type="match status" value="1"/>
</dbReference>
<dbReference type="AlphaFoldDB" id="A0A147I0L0"/>
<comment type="caution">
    <text evidence="5">The sequence shown here is derived from an EMBL/GenBank/DDBJ whole genome shotgun (WGS) entry which is preliminary data.</text>
</comment>
<dbReference type="InterPro" id="IPR013118">
    <property type="entry name" value="Mannitol_DH_C"/>
</dbReference>
<evidence type="ECO:0000259" key="4">
    <source>
        <dbReference type="Pfam" id="PF08125"/>
    </source>
</evidence>
<dbReference type="Gene3D" id="3.40.50.720">
    <property type="entry name" value="NAD(P)-binding Rossmann-like Domain"/>
    <property type="match status" value="1"/>
</dbReference>
<protein>
    <submittedName>
        <fullName evidence="5">D-mannonate oxidoreductase</fullName>
    </submittedName>
</protein>
<dbReference type="SUPFAM" id="SSF51735">
    <property type="entry name" value="NAD(P)-binding Rossmann-fold domains"/>
    <property type="match status" value="1"/>
</dbReference>
<dbReference type="Proteomes" id="UP000074310">
    <property type="component" value="Unassembled WGS sequence"/>
</dbReference>
<dbReference type="EMBL" id="LDTB01000045">
    <property type="protein sequence ID" value="KTT70969.1"/>
    <property type="molecule type" value="Genomic_DNA"/>
</dbReference>
<feature type="domain" description="Mannitol dehydrogenase N-terminal" evidence="3">
    <location>
        <begin position="74"/>
        <end position="221"/>
    </location>
</feature>
<accession>A0A147I0L0</accession>
<dbReference type="Pfam" id="PF01232">
    <property type="entry name" value="Mannitol_dh"/>
    <property type="match status" value="1"/>
</dbReference>
<dbReference type="RefSeq" id="WP_058756064.1">
    <property type="nucleotide sequence ID" value="NZ_LDTB01000045.1"/>
</dbReference>
<keyword evidence="6" id="KW-1185">Reference proteome</keyword>
<dbReference type="OrthoDB" id="271711at2"/>
<feature type="domain" description="Mannitol dehydrogenase C-terminal" evidence="4">
    <location>
        <begin position="239"/>
        <end position="348"/>
    </location>
</feature>
<dbReference type="InterPro" id="IPR013328">
    <property type="entry name" value="6PGD_dom2"/>
</dbReference>
<keyword evidence="1" id="KW-0560">Oxidoreductase</keyword>
<evidence type="ECO:0000256" key="1">
    <source>
        <dbReference type="ARBA" id="ARBA00023002"/>
    </source>
</evidence>
<keyword evidence="2" id="KW-0520">NAD</keyword>
<evidence type="ECO:0000259" key="3">
    <source>
        <dbReference type="Pfam" id="PF01232"/>
    </source>
</evidence>
<dbReference type="InterPro" id="IPR036291">
    <property type="entry name" value="NAD(P)-bd_dom_sf"/>
</dbReference>
<dbReference type="GO" id="GO:0016491">
    <property type="term" value="F:oxidoreductase activity"/>
    <property type="evidence" value="ECO:0007669"/>
    <property type="project" value="UniProtKB-KW"/>
</dbReference>
<dbReference type="Gene3D" id="1.10.1040.10">
    <property type="entry name" value="N-(1-d-carboxylethyl)-l-norvaline Dehydrogenase, domain 2"/>
    <property type="match status" value="1"/>
</dbReference>
<gene>
    <name evidence="5" type="ORF">NS334_11335</name>
</gene>
<dbReference type="PANTHER" id="PTHR30524:SF0">
    <property type="entry name" value="ALTRONATE OXIDOREDUCTASE-RELATED"/>
    <property type="match status" value="1"/>
</dbReference>
<evidence type="ECO:0000313" key="6">
    <source>
        <dbReference type="Proteomes" id="UP000074310"/>
    </source>
</evidence>